<dbReference type="SUPFAM" id="SSF51182">
    <property type="entry name" value="RmlC-like cupins"/>
    <property type="match status" value="1"/>
</dbReference>
<comment type="caution">
    <text evidence="1">The sequence shown here is derived from an EMBL/GenBank/DDBJ whole genome shotgun (WGS) entry which is preliminary data.</text>
</comment>
<evidence type="ECO:0008006" key="3">
    <source>
        <dbReference type="Google" id="ProtNLM"/>
    </source>
</evidence>
<proteinExistence type="predicted"/>
<reference evidence="1 2" key="1">
    <citation type="submission" date="2019-08" db="EMBL/GenBank/DDBJ databases">
        <authorList>
            <person name="Wang G."/>
            <person name="Xu Z."/>
        </authorList>
    </citation>
    <scope>NUCLEOTIDE SEQUENCE [LARGE SCALE GENOMIC DNA]</scope>
    <source>
        <strain evidence="1 2">ZX</strain>
    </source>
</reference>
<keyword evidence="2" id="KW-1185">Reference proteome</keyword>
<protein>
    <recommendedName>
        <fullName evidence="3">Cupin domain-containing protein</fullName>
    </recommendedName>
</protein>
<dbReference type="Proteomes" id="UP000322077">
    <property type="component" value="Unassembled WGS sequence"/>
</dbReference>
<evidence type="ECO:0000313" key="1">
    <source>
        <dbReference type="EMBL" id="TZG29212.1"/>
    </source>
</evidence>
<sequence>MADQEDRYPLPDINKKVRITTLDDHRWQIVRRQKIGDRTVEAREKWMEFNPRYLSAYVEWDPGMMIRAHGHNSDHIVFVMAGSMMCGDRECLPGTHLALDHGDTFGPFIAGPDGCTTYMIMMGDPGSFPADPAGFEKLRQERGVEQLPDMDIEMPAFMKDPRNAVTKDGS</sequence>
<dbReference type="InterPro" id="IPR014710">
    <property type="entry name" value="RmlC-like_jellyroll"/>
</dbReference>
<accession>A0A5D9CDH5</accession>
<organism evidence="1 2">
    <name type="scientific">Sphingomonas montanisoli</name>
    <dbReference type="NCBI Taxonomy" id="2606412"/>
    <lineage>
        <taxon>Bacteria</taxon>
        <taxon>Pseudomonadati</taxon>
        <taxon>Pseudomonadota</taxon>
        <taxon>Alphaproteobacteria</taxon>
        <taxon>Sphingomonadales</taxon>
        <taxon>Sphingomonadaceae</taxon>
        <taxon>Sphingomonas</taxon>
    </lineage>
</organism>
<evidence type="ECO:0000313" key="2">
    <source>
        <dbReference type="Proteomes" id="UP000322077"/>
    </source>
</evidence>
<dbReference type="RefSeq" id="WP_149520871.1">
    <property type="nucleotide sequence ID" value="NZ_VTOU01000001.1"/>
</dbReference>
<dbReference type="Gene3D" id="2.60.120.10">
    <property type="entry name" value="Jelly Rolls"/>
    <property type="match status" value="1"/>
</dbReference>
<name>A0A5D9CDH5_9SPHN</name>
<gene>
    <name evidence="1" type="ORF">FYJ91_03500</name>
</gene>
<dbReference type="AlphaFoldDB" id="A0A5D9CDH5"/>
<dbReference type="InterPro" id="IPR011051">
    <property type="entry name" value="RmlC_Cupin_sf"/>
</dbReference>
<dbReference type="EMBL" id="VTOU01000001">
    <property type="protein sequence ID" value="TZG29212.1"/>
    <property type="molecule type" value="Genomic_DNA"/>
</dbReference>